<evidence type="ECO:0000313" key="3">
    <source>
        <dbReference type="Proteomes" id="UP000310158"/>
    </source>
</evidence>
<comment type="caution">
    <text evidence="2">The sequence shown here is derived from an EMBL/GenBank/DDBJ whole genome shotgun (WGS) entry which is preliminary data.</text>
</comment>
<keyword evidence="3" id="KW-1185">Reference proteome</keyword>
<feature type="compositionally biased region" description="Basic and acidic residues" evidence="1">
    <location>
        <begin position="151"/>
        <end position="161"/>
    </location>
</feature>
<gene>
    <name evidence="2" type="ORF">EW146_g1998</name>
</gene>
<evidence type="ECO:0000256" key="1">
    <source>
        <dbReference type="SAM" id="MobiDB-lite"/>
    </source>
</evidence>
<protein>
    <submittedName>
        <fullName evidence="2">Uncharacterized protein</fullName>
    </submittedName>
</protein>
<proteinExistence type="predicted"/>
<reference evidence="2 3" key="1">
    <citation type="submission" date="2019-02" db="EMBL/GenBank/DDBJ databases">
        <title>Genome sequencing of the rare red list fungi Bondarzewia mesenterica.</title>
        <authorList>
            <person name="Buettner E."/>
            <person name="Kellner H."/>
        </authorList>
    </citation>
    <scope>NUCLEOTIDE SEQUENCE [LARGE SCALE GENOMIC DNA]</scope>
    <source>
        <strain evidence="2 3">DSM 108281</strain>
    </source>
</reference>
<dbReference type="OrthoDB" id="3143642at2759"/>
<feature type="region of interest" description="Disordered" evidence="1">
    <location>
        <begin position="120"/>
        <end position="161"/>
    </location>
</feature>
<name>A0A4S4M223_9AGAM</name>
<organism evidence="2 3">
    <name type="scientific">Bondarzewia mesenterica</name>
    <dbReference type="NCBI Taxonomy" id="1095465"/>
    <lineage>
        <taxon>Eukaryota</taxon>
        <taxon>Fungi</taxon>
        <taxon>Dikarya</taxon>
        <taxon>Basidiomycota</taxon>
        <taxon>Agaricomycotina</taxon>
        <taxon>Agaricomycetes</taxon>
        <taxon>Russulales</taxon>
        <taxon>Bondarzewiaceae</taxon>
        <taxon>Bondarzewia</taxon>
    </lineage>
</organism>
<feature type="compositionally biased region" description="Polar residues" evidence="1">
    <location>
        <begin position="1"/>
        <end position="12"/>
    </location>
</feature>
<dbReference type="Proteomes" id="UP000310158">
    <property type="component" value="Unassembled WGS sequence"/>
</dbReference>
<evidence type="ECO:0000313" key="2">
    <source>
        <dbReference type="EMBL" id="THH19136.1"/>
    </source>
</evidence>
<dbReference type="EMBL" id="SGPL01000054">
    <property type="protein sequence ID" value="THH19136.1"/>
    <property type="molecule type" value="Genomic_DNA"/>
</dbReference>
<dbReference type="AlphaFoldDB" id="A0A4S4M223"/>
<feature type="region of interest" description="Disordered" evidence="1">
    <location>
        <begin position="1"/>
        <end position="39"/>
    </location>
</feature>
<accession>A0A4S4M223</accession>
<sequence>MSQTSGTVSGTQFPPVMDNEPMGASSIRGGNAGGIPDREQRSSLWSLRFDCAHACSRQSSHDGTDTIAFATLSICAQAAPTASDAVRNLPNVLPGKYHRNVHPIETAPTASDAVRDAFSEESKSAKHSSKKQPVNLFESAPTPSDAVRNLNKHDMRSVMHT</sequence>